<evidence type="ECO:0000256" key="2">
    <source>
        <dbReference type="SAM" id="Coils"/>
    </source>
</evidence>
<dbReference type="InterPro" id="IPR040265">
    <property type="entry name" value="CHUP1/IPGA1-like"/>
</dbReference>
<keyword evidence="4" id="KW-0472">Membrane</keyword>
<evidence type="ECO:0000256" key="4">
    <source>
        <dbReference type="SAM" id="Phobius"/>
    </source>
</evidence>
<feature type="transmembrane region" description="Helical" evidence="4">
    <location>
        <begin position="51"/>
        <end position="71"/>
    </location>
</feature>
<dbReference type="PANTHER" id="PTHR31342:SF4">
    <property type="entry name" value="ACTIN BINDING PROTEIN FAMILY"/>
    <property type="match status" value="1"/>
</dbReference>
<dbReference type="RefSeq" id="XP_039117426.1">
    <property type="nucleotide sequence ID" value="XM_039261492.1"/>
</dbReference>
<name>A0AB40AQZ0_DIOCR</name>
<dbReference type="PANTHER" id="PTHR31342">
    <property type="entry name" value="PROTEIN CHUP1, CHLOROPLASTIC"/>
    <property type="match status" value="1"/>
</dbReference>
<keyword evidence="4" id="KW-1133">Transmembrane helix</keyword>
<dbReference type="AlphaFoldDB" id="A0AB40AQZ0"/>
<dbReference type="GO" id="GO:0055028">
    <property type="term" value="C:cortical microtubule"/>
    <property type="evidence" value="ECO:0007669"/>
    <property type="project" value="TreeGrafter"/>
</dbReference>
<evidence type="ECO:0000256" key="3">
    <source>
        <dbReference type="SAM" id="MobiDB-lite"/>
    </source>
</evidence>
<organism evidence="5 6">
    <name type="scientific">Dioscorea cayennensis subsp. rotundata</name>
    <name type="common">White Guinea yam</name>
    <name type="synonym">Dioscorea rotundata</name>
    <dbReference type="NCBI Taxonomy" id="55577"/>
    <lineage>
        <taxon>Eukaryota</taxon>
        <taxon>Viridiplantae</taxon>
        <taxon>Streptophyta</taxon>
        <taxon>Embryophyta</taxon>
        <taxon>Tracheophyta</taxon>
        <taxon>Spermatophyta</taxon>
        <taxon>Magnoliopsida</taxon>
        <taxon>Liliopsida</taxon>
        <taxon>Dioscoreales</taxon>
        <taxon>Dioscoreaceae</taxon>
        <taxon>Dioscorea</taxon>
    </lineage>
</organism>
<keyword evidence="1 2" id="KW-0175">Coiled coil</keyword>
<dbReference type="GeneID" id="120253173"/>
<protein>
    <submittedName>
        <fullName evidence="6">Protein CHUP1, chloroplastic-like</fullName>
    </submittedName>
</protein>
<proteinExistence type="predicted"/>
<keyword evidence="5" id="KW-1185">Reference proteome</keyword>
<feature type="coiled-coil region" evidence="2">
    <location>
        <begin position="168"/>
        <end position="202"/>
    </location>
</feature>
<feature type="region of interest" description="Disordered" evidence="3">
    <location>
        <begin position="452"/>
        <end position="477"/>
    </location>
</feature>
<feature type="region of interest" description="Disordered" evidence="3">
    <location>
        <begin position="634"/>
        <end position="653"/>
    </location>
</feature>
<sequence>MEVTITMEEEMLSLGFPSSSSSSSLSSSSSVHRSAGMEVLLARGKRDMQPLILKLGLGLALTVAGFLFTQLRPRRRCPRRPSSPGGVGGLKDEIFASNSGEEQVKMLKCAAMETGVTTTVVSLIPEDKKSCEDDEGFLLPEFNELVTEEFETQKEDYSGISPVNPTLKSLESEEYIALKQEIDDLKNLVNAYKERERDLETQLIEYYGLKEQNAVIGELENRLKISTVEAQLLSLKIESLQDEKKNLREELSDYSIVMNELKAAEAKINLLEKKLRLDGEVAKEKIAELLRRVTMLQEKELKDGGKDPEIEKRLKDLEDEVADLKRVNSMLAQENSDLVKRLESSQMVQSSSQDSLVELNEKLKNEIEQLQTDRCADVEELVYLKWINACLRYEMRNFQPSPGRTVARDLSKCLSPKSEEKAKQLILEYGNGHDTNMSLLDFDSDCCSSSQTSTGECDDASSMDISPTTKTRHPSKSKLFSKLKKLVLGNDSPENKVASADRSAASCNNSERRGSISICSLEDLFRRDSYDSISSCITAEHSDGSQLTWKESHADEKHQKHAVRASMDISNSRRLDFERLKERCKSDVGTSHFFNRKTFGDYNSIDSYRTDHQPGDEENEIPEKTKLKKLAKALKSPYGKSKSSRRTASLSII</sequence>
<gene>
    <name evidence="6" type="primary">LOC120253173</name>
</gene>
<evidence type="ECO:0000313" key="6">
    <source>
        <dbReference type="RefSeq" id="XP_039117426.1"/>
    </source>
</evidence>
<dbReference type="GO" id="GO:0072699">
    <property type="term" value="P:protein localization to cortical microtubule cytoskeleton"/>
    <property type="evidence" value="ECO:0007669"/>
    <property type="project" value="TreeGrafter"/>
</dbReference>
<keyword evidence="4" id="KW-0812">Transmembrane</keyword>
<evidence type="ECO:0000313" key="5">
    <source>
        <dbReference type="Proteomes" id="UP001515500"/>
    </source>
</evidence>
<feature type="coiled-coil region" evidence="2">
    <location>
        <begin position="230"/>
        <end position="373"/>
    </location>
</feature>
<evidence type="ECO:0000256" key="1">
    <source>
        <dbReference type="ARBA" id="ARBA00023054"/>
    </source>
</evidence>
<accession>A0AB40AQZ0</accession>
<reference evidence="6" key="1">
    <citation type="submission" date="2025-08" db="UniProtKB">
        <authorList>
            <consortium name="RefSeq"/>
        </authorList>
    </citation>
    <scope>IDENTIFICATION</scope>
</reference>
<dbReference type="Proteomes" id="UP001515500">
    <property type="component" value="Chromosome 26"/>
</dbReference>